<dbReference type="PANTHER" id="PTHR39166:SF1">
    <property type="entry name" value="BLL1166 PROTEIN"/>
    <property type="match status" value="1"/>
</dbReference>
<dbReference type="Proteomes" id="UP000839900">
    <property type="component" value="Unassembled WGS sequence"/>
</dbReference>
<organism evidence="1">
    <name type="scientific">Salmonella enterica</name>
    <name type="common">Salmonella choleraesuis</name>
    <dbReference type="NCBI Taxonomy" id="28901"/>
    <lineage>
        <taxon>Bacteria</taxon>
        <taxon>Pseudomonadati</taxon>
        <taxon>Pseudomonadota</taxon>
        <taxon>Gammaproteobacteria</taxon>
        <taxon>Enterobacterales</taxon>
        <taxon>Enterobacteriaceae</taxon>
        <taxon>Salmonella</taxon>
    </lineage>
</organism>
<keyword evidence="1" id="KW-0808">Transferase</keyword>
<protein>
    <submittedName>
        <fullName evidence="1">Nucleotidyltransferase family protein</fullName>
    </submittedName>
</protein>
<proteinExistence type="predicted"/>
<reference evidence="1" key="1">
    <citation type="submission" date="2019-09" db="EMBL/GenBank/DDBJ databases">
        <authorList>
            <consortium name="PulseNet: The National Subtyping Network for Foodborne Disease Surveillance"/>
            <person name="Tarr C.L."/>
            <person name="Trees E."/>
            <person name="Katz L.S."/>
            <person name="Carleton-Romer H.A."/>
            <person name="Stroika S."/>
            <person name="Kucerova Z."/>
            <person name="Roache K.F."/>
            <person name="Sabol A.L."/>
            <person name="Besser J."/>
            <person name="Gerner-Smidt P."/>
        </authorList>
    </citation>
    <scope>NUCLEOTIDE SEQUENCE [LARGE SCALE GENOMIC DNA]</scope>
    <source>
        <strain evidence="1">PNUSAS096846</strain>
    </source>
</reference>
<name>A0A5V4JSV5_SALER</name>
<dbReference type="EMBL" id="AAKHLQ010000013">
    <property type="protein sequence ID" value="ECR8157427.1"/>
    <property type="molecule type" value="Genomic_DNA"/>
</dbReference>
<dbReference type="InterPro" id="IPR009267">
    <property type="entry name" value="NTP_transf_6"/>
</dbReference>
<dbReference type="GO" id="GO:0016740">
    <property type="term" value="F:transferase activity"/>
    <property type="evidence" value="ECO:0007669"/>
    <property type="project" value="UniProtKB-KW"/>
</dbReference>
<dbReference type="AlphaFoldDB" id="A0A5V4JSV5"/>
<dbReference type="PANTHER" id="PTHR39166">
    <property type="entry name" value="BLL1166 PROTEIN"/>
    <property type="match status" value="1"/>
</dbReference>
<evidence type="ECO:0000313" key="1">
    <source>
        <dbReference type="EMBL" id="ECR8157427.1"/>
    </source>
</evidence>
<sequence length="147" mass="16771">MYLYNNIVHYDFLLLYEMKQGLTLRSRCACFSGLPLLFFPSVSKEKQARMHLRNGVAPNHCTEDAIQNWPETATVVAVMLNVNNQIDILAPYGLDDLFELRLRPPDLSGKNGRFSINALLKSTGWNVIHCYISYPGISRQVINRDPL</sequence>
<gene>
    <name evidence="1" type="ORF">F2D26_14105</name>
</gene>
<accession>A0A5V4JSV5</accession>
<dbReference type="Pfam" id="PF06042">
    <property type="entry name" value="NTP_transf_6"/>
    <property type="match status" value="1"/>
</dbReference>
<comment type="caution">
    <text evidence="1">The sequence shown here is derived from an EMBL/GenBank/DDBJ whole genome shotgun (WGS) entry which is preliminary data.</text>
</comment>